<dbReference type="EMBL" id="MN740854">
    <property type="protein sequence ID" value="QHU15277.1"/>
    <property type="molecule type" value="Genomic_DNA"/>
</dbReference>
<organism evidence="1">
    <name type="scientific">viral metagenome</name>
    <dbReference type="NCBI Taxonomy" id="1070528"/>
    <lineage>
        <taxon>unclassified sequences</taxon>
        <taxon>metagenomes</taxon>
        <taxon>organismal metagenomes</taxon>
    </lineage>
</organism>
<reference evidence="1" key="1">
    <citation type="journal article" date="2020" name="Nature">
        <title>Giant virus diversity and host interactions through global metagenomics.</title>
        <authorList>
            <person name="Schulz F."/>
            <person name="Roux S."/>
            <person name="Paez-Espino D."/>
            <person name="Jungbluth S."/>
            <person name="Walsh D.A."/>
            <person name="Denef V.J."/>
            <person name="McMahon K.D."/>
            <person name="Konstantinidis K.T."/>
            <person name="Eloe-Fadrosh E.A."/>
            <person name="Kyrpides N.C."/>
            <person name="Woyke T."/>
        </authorList>
    </citation>
    <scope>NUCLEOTIDE SEQUENCE</scope>
    <source>
        <strain evidence="1">GVMAG-S-1103017-68</strain>
    </source>
</reference>
<sequence length="292" mass="31620">MDIAGFAWPQDSPVLVISDTNSSVALAVEEDDGFPMQAVMWASVIGQMMLCFTAWNTVTARASEMWQYLWTFGMMYIMTTFLSGVTDDAYVAQWQDARATSYNILTFGAVYAVLPKFVSDMVGQPLEEITPWARGLLEMGTELVAVTGGLFAINGDGWFEHDILQHLPIAILGVVHTVNTVMDERYSANGKLSRVDRVSGAITGYVAYSMLKTHQTGGLSPAMCMIAQLCAIHCVYMACIDRVAASGAGLSDTAVPAMPRLADDRTNGPTMGSAGQSVRDTVQDKVDLGFRP</sequence>
<name>A0A6C0KET6_9ZZZZ</name>
<protein>
    <submittedName>
        <fullName evidence="1">Uncharacterized protein</fullName>
    </submittedName>
</protein>
<evidence type="ECO:0000313" key="1">
    <source>
        <dbReference type="EMBL" id="QHU15277.1"/>
    </source>
</evidence>
<proteinExistence type="predicted"/>
<accession>A0A6C0KET6</accession>
<dbReference type="AlphaFoldDB" id="A0A6C0KET6"/>